<dbReference type="GO" id="GO:0072686">
    <property type="term" value="C:mitotic spindle"/>
    <property type="evidence" value="ECO:0007669"/>
    <property type="project" value="TreeGrafter"/>
</dbReference>
<evidence type="ECO:0000313" key="2">
    <source>
        <dbReference type="EMBL" id="KFU86557.1"/>
    </source>
</evidence>
<protein>
    <submittedName>
        <fullName evidence="2">Small kinetochore-associated protein</fullName>
    </submittedName>
</protein>
<dbReference type="PANTHER" id="PTHR31940">
    <property type="entry name" value="SMALL KINETOCHORE-ASSOCIATED PROTEIN"/>
    <property type="match status" value="1"/>
</dbReference>
<dbReference type="GO" id="GO:0035371">
    <property type="term" value="C:microtubule plus-end"/>
    <property type="evidence" value="ECO:0007669"/>
    <property type="project" value="TreeGrafter"/>
</dbReference>
<dbReference type="GO" id="GO:0007051">
    <property type="term" value="P:spindle organization"/>
    <property type="evidence" value="ECO:0007669"/>
    <property type="project" value="InterPro"/>
</dbReference>
<dbReference type="AlphaFoldDB" id="A0A093BGF3"/>
<feature type="non-terminal residue" evidence="2">
    <location>
        <position position="173"/>
    </location>
</feature>
<keyword evidence="3" id="KW-1185">Reference proteome</keyword>
<dbReference type="EMBL" id="KN126082">
    <property type="protein sequence ID" value="KFU86557.1"/>
    <property type="molecule type" value="Genomic_DNA"/>
</dbReference>
<evidence type="ECO:0000313" key="3">
    <source>
        <dbReference type="Proteomes" id="UP000031515"/>
    </source>
</evidence>
<dbReference type="GO" id="GO:0051988">
    <property type="term" value="P:regulation of attachment of spindle microtubules to kinetochore"/>
    <property type="evidence" value="ECO:0007669"/>
    <property type="project" value="InterPro"/>
</dbReference>
<reference evidence="2 3" key="1">
    <citation type="submission" date="2013-08" db="EMBL/GenBank/DDBJ databases">
        <title>Genome evolution of avian class.</title>
        <authorList>
            <person name="Zhang G."/>
            <person name="Li C."/>
        </authorList>
    </citation>
    <scope>NUCLEOTIDE SEQUENCE [LARGE SCALE GENOMIC DNA]</scope>
    <source>
        <strain evidence="2">M959</strain>
    </source>
</reference>
<dbReference type="GO" id="GO:0000776">
    <property type="term" value="C:kinetochore"/>
    <property type="evidence" value="ECO:0007669"/>
    <property type="project" value="InterPro"/>
</dbReference>
<proteinExistence type="predicted"/>
<sequence length="173" mass="19923">LAKSAKTVEPLSKKTATRGPLNSYKPEAKNQLLQPTKQQLHSRLTGAQGTIKQLKEENEVLVKELEKLKKFQENCMLILENRSIDPVTGSNILEEKEKREECQKQTRLLTERLIEECRVFNQRAAKEKEALQTAMAKWKSAEEKRQQSLEERGSFQGEITKCSEILDELEQLL</sequence>
<dbReference type="SMR" id="A0A093BGF3"/>
<dbReference type="InterPro" id="IPR033373">
    <property type="entry name" value="SKAP"/>
</dbReference>
<dbReference type="Proteomes" id="UP000031515">
    <property type="component" value="Unassembled WGS sequence"/>
</dbReference>
<reference evidence="3" key="2">
    <citation type="journal article" date="2014" name="Science">
        <title>Comparative genomics reveals insights into avian genome evolution and adaptation.</title>
        <authorList>
            <consortium name="Avian Genome Consortium"/>
            <person name="Zhang G."/>
            <person name="Li C."/>
            <person name="Li Q."/>
            <person name="Li B."/>
            <person name="Larkin D.M."/>
            <person name="Lee C."/>
            <person name="Storz J.F."/>
            <person name="Antunes A."/>
            <person name="Greenwold M.J."/>
            <person name="Meredith R.W."/>
            <person name="Odeen A."/>
            <person name="Cui J."/>
            <person name="Zhou Q."/>
            <person name="Xu L."/>
            <person name="Pan H."/>
            <person name="Wang Z."/>
            <person name="Jin L."/>
            <person name="Zhang P."/>
            <person name="Hu H."/>
            <person name="Yang W."/>
            <person name="Hu J."/>
            <person name="Xiao J."/>
            <person name="Yang Z."/>
            <person name="Liu Y."/>
            <person name="Xie Q."/>
            <person name="Yu H."/>
            <person name="Lian J."/>
            <person name="Wen P."/>
            <person name="Zhang F."/>
            <person name="Li H."/>
            <person name="Zeng Y."/>
            <person name="Xiong Z."/>
            <person name="Liu S."/>
            <person name="Zhou L."/>
            <person name="Huang Z."/>
            <person name="An N."/>
            <person name="Wang J."/>
            <person name="Zheng Q."/>
            <person name="Xiong Y."/>
            <person name="Wang G."/>
            <person name="Wang B."/>
            <person name="Wang J."/>
            <person name="Fan Y."/>
            <person name="da Fonseca R.R."/>
            <person name="Alfaro-Nunez A."/>
            <person name="Schubert M."/>
            <person name="Orlando L."/>
            <person name="Mourier T."/>
            <person name="Howard J.T."/>
            <person name="Ganapathy G."/>
            <person name="Pfenning A."/>
            <person name="Whitney O."/>
            <person name="Rivas M.V."/>
            <person name="Hara E."/>
            <person name="Smith J."/>
            <person name="Farre M."/>
            <person name="Narayan J."/>
            <person name="Slavov G."/>
            <person name="Romanov M.N."/>
            <person name="Borges R."/>
            <person name="Machado J.P."/>
            <person name="Khan I."/>
            <person name="Springer M.S."/>
            <person name="Gatesy J."/>
            <person name="Hoffmann F.G."/>
            <person name="Opazo J.C."/>
            <person name="Hastad O."/>
            <person name="Sawyer R.H."/>
            <person name="Kim H."/>
            <person name="Kim K.W."/>
            <person name="Kim H.J."/>
            <person name="Cho S."/>
            <person name="Li N."/>
            <person name="Huang Y."/>
            <person name="Bruford M.W."/>
            <person name="Zhan X."/>
            <person name="Dixon A."/>
            <person name="Bertelsen M.F."/>
            <person name="Derryberry E."/>
            <person name="Warren W."/>
            <person name="Wilson R.K."/>
            <person name="Li S."/>
            <person name="Ray D.A."/>
            <person name="Green R.E."/>
            <person name="O'Brien S.J."/>
            <person name="Griffin D."/>
            <person name="Johnson W.E."/>
            <person name="Haussler D."/>
            <person name="Ryder O.A."/>
            <person name="Willerslev E."/>
            <person name="Graves G.R."/>
            <person name="Alstrom P."/>
            <person name="Fjeldsa J."/>
            <person name="Mindell D.P."/>
            <person name="Edwards S.V."/>
            <person name="Braun E.L."/>
            <person name="Rahbek C."/>
            <person name="Burt D.W."/>
            <person name="Houde P."/>
            <person name="Zhang Y."/>
            <person name="Yang H."/>
            <person name="Wang J."/>
            <person name="Jarvis E.D."/>
            <person name="Gilbert M.T."/>
            <person name="Wang J."/>
        </authorList>
    </citation>
    <scope>NUCLEOTIDE SEQUENCE [LARGE SCALE GENOMIC DNA]</scope>
</reference>
<dbReference type="GO" id="GO:0000070">
    <property type="term" value="P:mitotic sister chromatid segregation"/>
    <property type="evidence" value="ECO:0007669"/>
    <property type="project" value="TreeGrafter"/>
</dbReference>
<feature type="region of interest" description="Disordered" evidence="1">
    <location>
        <begin position="1"/>
        <end position="39"/>
    </location>
</feature>
<dbReference type="GO" id="GO:0034451">
    <property type="term" value="C:centriolar satellite"/>
    <property type="evidence" value="ECO:0007669"/>
    <property type="project" value="TreeGrafter"/>
</dbReference>
<name>A0A093BGF3_CHAPE</name>
<feature type="non-terminal residue" evidence="2">
    <location>
        <position position="1"/>
    </location>
</feature>
<organism evidence="2 3">
    <name type="scientific">Chaetura pelagica</name>
    <name type="common">Chimney swift</name>
    <name type="synonym">Hirundo pelagica</name>
    <dbReference type="NCBI Taxonomy" id="8897"/>
    <lineage>
        <taxon>Eukaryota</taxon>
        <taxon>Metazoa</taxon>
        <taxon>Chordata</taxon>
        <taxon>Craniata</taxon>
        <taxon>Vertebrata</taxon>
        <taxon>Euteleostomi</taxon>
        <taxon>Archelosauria</taxon>
        <taxon>Archosauria</taxon>
        <taxon>Dinosauria</taxon>
        <taxon>Saurischia</taxon>
        <taxon>Theropoda</taxon>
        <taxon>Coelurosauria</taxon>
        <taxon>Aves</taxon>
        <taxon>Neognathae</taxon>
        <taxon>Neoaves</taxon>
        <taxon>Strisores</taxon>
        <taxon>Apodiformes</taxon>
        <taxon>Apodidae</taxon>
        <taxon>Apodinae</taxon>
        <taxon>Chaetura</taxon>
    </lineage>
</organism>
<dbReference type="PANTHER" id="PTHR31940:SF2">
    <property type="entry name" value="SMALL KINETOCHORE-ASSOCIATED PROTEIN"/>
    <property type="match status" value="1"/>
</dbReference>
<gene>
    <name evidence="2" type="ORF">M959_12183</name>
</gene>
<accession>A0A093BGF3</accession>
<evidence type="ECO:0000256" key="1">
    <source>
        <dbReference type="SAM" id="MobiDB-lite"/>
    </source>
</evidence>